<dbReference type="NCBIfam" id="NF005372">
    <property type="entry name" value="PRK06914.1"/>
    <property type="match status" value="1"/>
</dbReference>
<dbReference type="GO" id="GO:0016491">
    <property type="term" value="F:oxidoreductase activity"/>
    <property type="evidence" value="ECO:0007669"/>
    <property type="project" value="UniProtKB-KW"/>
</dbReference>
<dbReference type="Pfam" id="PF00106">
    <property type="entry name" value="adh_short"/>
    <property type="match status" value="1"/>
</dbReference>
<dbReference type="InterPro" id="IPR051911">
    <property type="entry name" value="SDR_oxidoreductase"/>
</dbReference>
<accession>A0A168NL36</accession>
<gene>
    <name evidence="4" type="ORF">PGLA_00420</name>
</gene>
<dbReference type="PRINTS" id="PR00080">
    <property type="entry name" value="SDRFAMILY"/>
</dbReference>
<evidence type="ECO:0000256" key="2">
    <source>
        <dbReference type="ARBA" id="ARBA00023002"/>
    </source>
</evidence>
<keyword evidence="2" id="KW-0560">Oxidoreductase</keyword>
<reference evidence="4 5" key="1">
    <citation type="submission" date="2016-03" db="EMBL/GenBank/DDBJ databases">
        <title>Draft genome sequence of Paenibacillus glacialis DSM 22343.</title>
        <authorList>
            <person name="Shin S.-K."/>
            <person name="Yi H."/>
        </authorList>
    </citation>
    <scope>NUCLEOTIDE SEQUENCE [LARGE SCALE GENOMIC DNA]</scope>
    <source>
        <strain evidence="4 5">DSM 22343</strain>
    </source>
</reference>
<evidence type="ECO:0000256" key="3">
    <source>
        <dbReference type="RuleBase" id="RU000363"/>
    </source>
</evidence>
<comment type="similarity">
    <text evidence="1 3">Belongs to the short-chain dehydrogenases/reductases (SDR) family.</text>
</comment>
<proteinExistence type="inferred from homology"/>
<dbReference type="AlphaFoldDB" id="A0A168NL36"/>
<organism evidence="4 5">
    <name type="scientific">Paenibacillus glacialis</name>
    <dbReference type="NCBI Taxonomy" id="494026"/>
    <lineage>
        <taxon>Bacteria</taxon>
        <taxon>Bacillati</taxon>
        <taxon>Bacillota</taxon>
        <taxon>Bacilli</taxon>
        <taxon>Bacillales</taxon>
        <taxon>Paenibacillaceae</taxon>
        <taxon>Paenibacillus</taxon>
    </lineage>
</organism>
<dbReference type="EMBL" id="LVJH01000002">
    <property type="protein sequence ID" value="OAB45897.1"/>
    <property type="molecule type" value="Genomic_DNA"/>
</dbReference>
<name>A0A168NL36_9BACL</name>
<comment type="caution">
    <text evidence="4">The sequence shown here is derived from an EMBL/GenBank/DDBJ whole genome shotgun (WGS) entry which is preliminary data.</text>
</comment>
<dbReference type="InterPro" id="IPR002347">
    <property type="entry name" value="SDR_fam"/>
</dbReference>
<dbReference type="InterPro" id="IPR020904">
    <property type="entry name" value="Sc_DH/Rdtase_CS"/>
</dbReference>
<dbReference type="PANTHER" id="PTHR43976:SF16">
    <property type="entry name" value="SHORT-CHAIN DEHYDROGENASE_REDUCTASE FAMILY PROTEIN"/>
    <property type="match status" value="1"/>
</dbReference>
<dbReference type="OrthoDB" id="9775296at2"/>
<dbReference type="InterPro" id="IPR036291">
    <property type="entry name" value="NAD(P)-bd_dom_sf"/>
</dbReference>
<dbReference type="SUPFAM" id="SSF51735">
    <property type="entry name" value="NAD(P)-binding Rossmann-fold domains"/>
    <property type="match status" value="1"/>
</dbReference>
<dbReference type="STRING" id="494026.PGLA_00420"/>
<evidence type="ECO:0000256" key="1">
    <source>
        <dbReference type="ARBA" id="ARBA00006484"/>
    </source>
</evidence>
<dbReference type="PRINTS" id="PR00081">
    <property type="entry name" value="GDHRDH"/>
</dbReference>
<dbReference type="CDD" id="cd05374">
    <property type="entry name" value="17beta-HSD-like_SDR_c"/>
    <property type="match status" value="1"/>
</dbReference>
<dbReference type="RefSeq" id="WP_068527208.1">
    <property type="nucleotide sequence ID" value="NZ_LVJH01000002.1"/>
</dbReference>
<dbReference type="PANTHER" id="PTHR43976">
    <property type="entry name" value="SHORT CHAIN DEHYDROGENASE"/>
    <property type="match status" value="1"/>
</dbReference>
<keyword evidence="5" id="KW-1185">Reference proteome</keyword>
<evidence type="ECO:0000313" key="4">
    <source>
        <dbReference type="EMBL" id="OAB45897.1"/>
    </source>
</evidence>
<sequence>MIQNNKGKIALVTGCSSGFGLLTSVELAKQGFTVVSGMRKPEDKEALMEASRIAGVESSIQVVELDVRNEDQVRYVVEQIRNGYGRLDILVNNAGIAVGGVIEEIPLSMWKEQMEINFIGMVCVTQAVLPLMREGRGGRIIQMSSISGNVGFPGYGPYASSKFALEGFSECLAMEVKSFGIDVVLVEPGAYGTPIWEKSISQMSTVSHSPYKGLLDRILQYSQRSAAGSGDPLDVAKLIAKIATVHSPAFRYALPRGTSLTMIAKQWLPDRWFQRIILNLLNRKS</sequence>
<protein>
    <submittedName>
        <fullName evidence="4">Short-chain dehydrogenase/reductase</fullName>
    </submittedName>
</protein>
<dbReference type="Gene3D" id="3.40.50.720">
    <property type="entry name" value="NAD(P)-binding Rossmann-like Domain"/>
    <property type="match status" value="1"/>
</dbReference>
<dbReference type="PROSITE" id="PS00061">
    <property type="entry name" value="ADH_SHORT"/>
    <property type="match status" value="1"/>
</dbReference>
<evidence type="ECO:0000313" key="5">
    <source>
        <dbReference type="Proteomes" id="UP000076967"/>
    </source>
</evidence>
<dbReference type="Proteomes" id="UP000076967">
    <property type="component" value="Unassembled WGS sequence"/>
</dbReference>